<gene>
    <name evidence="1" type="ORF">V1477_000979</name>
</gene>
<comment type="caution">
    <text evidence="1">The sequence shown here is derived from an EMBL/GenBank/DDBJ whole genome shotgun (WGS) entry which is preliminary data.</text>
</comment>
<evidence type="ECO:0000313" key="2">
    <source>
        <dbReference type="Proteomes" id="UP001607303"/>
    </source>
</evidence>
<evidence type="ECO:0000313" key="1">
    <source>
        <dbReference type="EMBL" id="KAL2750876.1"/>
    </source>
</evidence>
<dbReference type="EMBL" id="JAYRBN010000008">
    <property type="protein sequence ID" value="KAL2750876.1"/>
    <property type="molecule type" value="Genomic_DNA"/>
</dbReference>
<reference evidence="1 2" key="1">
    <citation type="journal article" date="2024" name="Ann. Entomol. Soc. Am.">
        <title>Genomic analyses of the southern and eastern yellowjacket wasps (Hymenoptera: Vespidae) reveal evolutionary signatures of social life.</title>
        <authorList>
            <person name="Catto M.A."/>
            <person name="Caine P.B."/>
            <person name="Orr S.E."/>
            <person name="Hunt B.G."/>
            <person name="Goodisman M.A.D."/>
        </authorList>
    </citation>
    <scope>NUCLEOTIDE SEQUENCE [LARGE SCALE GENOMIC DNA]</scope>
    <source>
        <strain evidence="1">232</strain>
        <tissue evidence="1">Head and thorax</tissue>
    </source>
</reference>
<keyword evidence="2" id="KW-1185">Reference proteome</keyword>
<proteinExistence type="predicted"/>
<accession>A0ABD2D0I4</accession>
<organism evidence="1 2">
    <name type="scientific">Vespula maculifrons</name>
    <name type="common">Eastern yellow jacket</name>
    <name type="synonym">Wasp</name>
    <dbReference type="NCBI Taxonomy" id="7453"/>
    <lineage>
        <taxon>Eukaryota</taxon>
        <taxon>Metazoa</taxon>
        <taxon>Ecdysozoa</taxon>
        <taxon>Arthropoda</taxon>
        <taxon>Hexapoda</taxon>
        <taxon>Insecta</taxon>
        <taxon>Pterygota</taxon>
        <taxon>Neoptera</taxon>
        <taxon>Endopterygota</taxon>
        <taxon>Hymenoptera</taxon>
        <taxon>Apocrita</taxon>
        <taxon>Aculeata</taxon>
        <taxon>Vespoidea</taxon>
        <taxon>Vespidae</taxon>
        <taxon>Vespinae</taxon>
        <taxon>Vespula</taxon>
    </lineage>
</organism>
<sequence>MYTKDTPSDMHCDSELTIYVLCIWLRTVFCTTLPIIVLNPSTETHSQIINLMTAPVKSFTIDKATLTVTLSIDLPLFSRLLVIENEEFQIKSSNNFFTMTCHISIIPRRQTFRGVQSSQLGTLENMHLDVGKLSNNILYGYRQHYIPCPVRIEFQWALKIRGFTINSWRFSWHRYLSVLYLFNEISILIENSM</sequence>
<dbReference type="AlphaFoldDB" id="A0ABD2D0I4"/>
<name>A0ABD2D0I4_VESMC</name>
<dbReference type="Proteomes" id="UP001607303">
    <property type="component" value="Unassembled WGS sequence"/>
</dbReference>
<protein>
    <submittedName>
        <fullName evidence="1">Uncharacterized protein</fullName>
    </submittedName>
</protein>